<dbReference type="eggNOG" id="ENOG502TBIE">
    <property type="taxonomic scope" value="Eukaryota"/>
</dbReference>
<feature type="region of interest" description="Disordered" evidence="1">
    <location>
        <begin position="506"/>
        <end position="531"/>
    </location>
</feature>
<dbReference type="HOGENOM" id="CLU_512988_0_0_1"/>
<dbReference type="InterPro" id="IPR035979">
    <property type="entry name" value="RBD_domain_sf"/>
</dbReference>
<evidence type="ECO:0000313" key="2">
    <source>
        <dbReference type="EMBL" id="ETS79941.1"/>
    </source>
</evidence>
<dbReference type="GeneID" id="19272483"/>
<feature type="region of interest" description="Disordered" evidence="1">
    <location>
        <begin position="214"/>
        <end position="236"/>
    </location>
</feature>
<dbReference type="AlphaFoldDB" id="W3X439"/>
<dbReference type="SUPFAM" id="SSF54928">
    <property type="entry name" value="RNA-binding domain, RBD"/>
    <property type="match status" value="1"/>
</dbReference>
<dbReference type="KEGG" id="pfy:PFICI_07470"/>
<evidence type="ECO:0000313" key="3">
    <source>
        <dbReference type="Proteomes" id="UP000030651"/>
    </source>
</evidence>
<sequence>MGWTNRTLVTDSDRYLRAYDRGQVILLGNIPPGVKDAELHNLVSKLGISTATFWWPYAGSRHSCHIEAGHKEKAAIIMAGLNQVQLRGQALYTEAVPVPRKRRGSAMTTLPAAATNNTAPAQVAGSVETTVTTSTASAPSSSAAVSNLAPSLDGITTSLADANLNSQSPVTAPSSSAAVSTPIPSLEDVTAPLADANINSQNLVPRGGGNAVVQASASSASASAPGNRVEGSHSRPTYPIQWANEVLRYDEGVQEFYSTYQSGELSDSLAQDASLRQAMVHRGKDGKLKFLCRQYPSPNPMNKHLDGKIFVAATYDTGDESKDREAPIGTVELSELSIDAKGWHAWECPEYPIMRGDVDKDKRFVHKTVEKINHYSPEKDTEKLFKWQLSLLDGLETRSSWRPGQVLGDSATADLNASMSKVFKRATEFPDQRSTTFFGYTPKYRRPQVCGLSWGDYDRFFEWQLHGHPIPKDEVRKDGWEIDRTAPFQFVSEDDDEDIFEVTAQLPEQYEPEEAMKYPPPNAMGETQRRQ</sequence>
<gene>
    <name evidence="2" type="ORF">PFICI_07470</name>
</gene>
<proteinExistence type="predicted"/>
<dbReference type="OrthoDB" id="4735908at2759"/>
<dbReference type="InParanoid" id="W3X439"/>
<organism evidence="2 3">
    <name type="scientific">Pestalotiopsis fici (strain W106-1 / CGMCC3.15140)</name>
    <dbReference type="NCBI Taxonomy" id="1229662"/>
    <lineage>
        <taxon>Eukaryota</taxon>
        <taxon>Fungi</taxon>
        <taxon>Dikarya</taxon>
        <taxon>Ascomycota</taxon>
        <taxon>Pezizomycotina</taxon>
        <taxon>Sordariomycetes</taxon>
        <taxon>Xylariomycetidae</taxon>
        <taxon>Amphisphaeriales</taxon>
        <taxon>Sporocadaceae</taxon>
        <taxon>Pestalotiopsis</taxon>
    </lineage>
</organism>
<dbReference type="EMBL" id="KI912113">
    <property type="protein sequence ID" value="ETS79941.1"/>
    <property type="molecule type" value="Genomic_DNA"/>
</dbReference>
<dbReference type="STRING" id="1229662.W3X439"/>
<dbReference type="RefSeq" id="XP_007834242.1">
    <property type="nucleotide sequence ID" value="XM_007836051.1"/>
</dbReference>
<feature type="compositionally biased region" description="Low complexity" evidence="1">
    <location>
        <begin position="215"/>
        <end position="224"/>
    </location>
</feature>
<dbReference type="GO" id="GO:0003676">
    <property type="term" value="F:nucleic acid binding"/>
    <property type="evidence" value="ECO:0007669"/>
    <property type="project" value="InterPro"/>
</dbReference>
<name>W3X439_PESFW</name>
<evidence type="ECO:0008006" key="4">
    <source>
        <dbReference type="Google" id="ProtNLM"/>
    </source>
</evidence>
<accession>W3X439</accession>
<reference evidence="3" key="1">
    <citation type="journal article" date="2015" name="BMC Genomics">
        <title>Genomic and transcriptomic analysis of the endophytic fungus Pestalotiopsis fici reveals its lifestyle and high potential for synthesis of natural products.</title>
        <authorList>
            <person name="Wang X."/>
            <person name="Zhang X."/>
            <person name="Liu L."/>
            <person name="Xiang M."/>
            <person name="Wang W."/>
            <person name="Sun X."/>
            <person name="Che Y."/>
            <person name="Guo L."/>
            <person name="Liu G."/>
            <person name="Guo L."/>
            <person name="Wang C."/>
            <person name="Yin W.B."/>
            <person name="Stadler M."/>
            <person name="Zhang X."/>
            <person name="Liu X."/>
        </authorList>
    </citation>
    <scope>NUCLEOTIDE SEQUENCE [LARGE SCALE GENOMIC DNA]</scope>
    <source>
        <strain evidence="3">W106-1 / CGMCC3.15140</strain>
    </source>
</reference>
<keyword evidence="3" id="KW-1185">Reference proteome</keyword>
<dbReference type="Proteomes" id="UP000030651">
    <property type="component" value="Unassembled WGS sequence"/>
</dbReference>
<protein>
    <recommendedName>
        <fullName evidence="4">RRM domain-containing protein</fullName>
    </recommendedName>
</protein>
<evidence type="ECO:0000256" key="1">
    <source>
        <dbReference type="SAM" id="MobiDB-lite"/>
    </source>
</evidence>